<dbReference type="AlphaFoldDB" id="A0A0B7MM42"/>
<dbReference type="Pfam" id="PF14417">
    <property type="entry name" value="MEDS"/>
    <property type="match status" value="1"/>
</dbReference>
<feature type="domain" description="MEDS" evidence="3">
    <location>
        <begin position="21"/>
        <end position="170"/>
    </location>
</feature>
<reference evidence="5" key="1">
    <citation type="submission" date="2015-01" db="EMBL/GenBank/DDBJ databases">
        <authorList>
            <person name="Manzoor Shahid"/>
            <person name="Zubair Saima"/>
        </authorList>
    </citation>
    <scope>NUCLEOTIDE SEQUENCE [LARGE SCALE GENOMIC DNA]</scope>
    <source>
        <strain evidence="5">Sp3</strain>
    </source>
</reference>
<dbReference type="RefSeq" id="WP_052835478.1">
    <property type="nucleotide sequence ID" value="NZ_CDRZ01000231.1"/>
</dbReference>
<name>A0A0B7MM42_9FIRM</name>
<dbReference type="InterPro" id="IPR036097">
    <property type="entry name" value="HisK_dim/P_sf"/>
</dbReference>
<proteinExistence type="predicted"/>
<accession>A0A0B7MM42</accession>
<organism evidence="4 5">
    <name type="scientific">Syntrophaceticus schinkii</name>
    <dbReference type="NCBI Taxonomy" id="499207"/>
    <lineage>
        <taxon>Bacteria</taxon>
        <taxon>Bacillati</taxon>
        <taxon>Bacillota</taxon>
        <taxon>Clostridia</taxon>
        <taxon>Thermoanaerobacterales</taxon>
        <taxon>Thermoanaerobacterales Family III. Incertae Sedis</taxon>
        <taxon>Syntrophaceticus</taxon>
    </lineage>
</organism>
<dbReference type="PANTHER" id="PTHR43065:SF42">
    <property type="entry name" value="TWO-COMPONENT SENSOR PPRA"/>
    <property type="match status" value="1"/>
</dbReference>
<sequence>MGRKLTKSGIDIIGDIPWGSHFCSFYQTKQDLLDMLIPFIRAGLESNEFCFWVVSDPFDEDKAREVAGGAIPNFDCYLENGQIEIIPYTGWYCRTDDYIQVMQDAISRGFDGLRATGSMTWLEENGWEIFMEYERVLNKMTDQVKMIALCSYYLPRCSARDVIDIVNSHQFAVFKKEGKWKVIETSQHKKTEQAPPDSEEKFSAIGKLASGTAHEINNQMTVIQACLDLYARDNSFGLACLKIRQAVERTTKLNRRLMMCSRAEDAYDKQLV</sequence>
<protein>
    <recommendedName>
        <fullName evidence="2">histidine kinase</fullName>
        <ecNumber evidence="2">2.7.13.3</ecNumber>
    </recommendedName>
</protein>
<dbReference type="GO" id="GO:0000155">
    <property type="term" value="F:phosphorelay sensor kinase activity"/>
    <property type="evidence" value="ECO:0007669"/>
    <property type="project" value="InterPro"/>
</dbReference>
<evidence type="ECO:0000259" key="3">
    <source>
        <dbReference type="Pfam" id="PF14417"/>
    </source>
</evidence>
<dbReference type="EMBL" id="CDRZ01000231">
    <property type="protein sequence ID" value="CEO89056.1"/>
    <property type="molecule type" value="Genomic_DNA"/>
</dbReference>
<dbReference type="Proteomes" id="UP000046155">
    <property type="component" value="Unassembled WGS sequence"/>
</dbReference>
<evidence type="ECO:0000256" key="1">
    <source>
        <dbReference type="ARBA" id="ARBA00000085"/>
    </source>
</evidence>
<evidence type="ECO:0000313" key="5">
    <source>
        <dbReference type="Proteomes" id="UP000046155"/>
    </source>
</evidence>
<dbReference type="Gene3D" id="1.10.287.130">
    <property type="match status" value="1"/>
</dbReference>
<comment type="catalytic activity">
    <reaction evidence="1">
        <text>ATP + protein L-histidine = ADP + protein N-phospho-L-histidine.</text>
        <dbReference type="EC" id="2.7.13.3"/>
    </reaction>
</comment>
<dbReference type="PANTHER" id="PTHR43065">
    <property type="entry name" value="SENSOR HISTIDINE KINASE"/>
    <property type="match status" value="1"/>
</dbReference>
<evidence type="ECO:0000313" key="4">
    <source>
        <dbReference type="EMBL" id="CEO89056.1"/>
    </source>
</evidence>
<gene>
    <name evidence="4" type="ORF">SSCH_350039</name>
</gene>
<dbReference type="OrthoDB" id="505470at2"/>
<keyword evidence="5" id="KW-1185">Reference proteome</keyword>
<dbReference type="SUPFAM" id="SSF47384">
    <property type="entry name" value="Homodimeric domain of signal transducing histidine kinase"/>
    <property type="match status" value="1"/>
</dbReference>
<dbReference type="EC" id="2.7.13.3" evidence="2"/>
<dbReference type="InterPro" id="IPR025847">
    <property type="entry name" value="MEDS_domain"/>
</dbReference>
<evidence type="ECO:0000256" key="2">
    <source>
        <dbReference type="ARBA" id="ARBA00012438"/>
    </source>
</evidence>